<reference evidence="1 2" key="1">
    <citation type="submission" date="2019-05" db="EMBL/GenBank/DDBJ databases">
        <title>Another draft genome of Portunus trituberculatus and its Hox gene families provides insights of decapod evolution.</title>
        <authorList>
            <person name="Jeong J.-H."/>
            <person name="Song I."/>
            <person name="Kim S."/>
            <person name="Choi T."/>
            <person name="Kim D."/>
            <person name="Ryu S."/>
            <person name="Kim W."/>
        </authorList>
    </citation>
    <scope>NUCLEOTIDE SEQUENCE [LARGE SCALE GENOMIC DNA]</scope>
    <source>
        <tissue evidence="1">Muscle</tissue>
    </source>
</reference>
<keyword evidence="2" id="KW-1185">Reference proteome</keyword>
<dbReference type="AlphaFoldDB" id="A0A5B7G7H1"/>
<name>A0A5B7G7H1_PORTR</name>
<organism evidence="1 2">
    <name type="scientific">Portunus trituberculatus</name>
    <name type="common">Swimming crab</name>
    <name type="synonym">Neptunus trituberculatus</name>
    <dbReference type="NCBI Taxonomy" id="210409"/>
    <lineage>
        <taxon>Eukaryota</taxon>
        <taxon>Metazoa</taxon>
        <taxon>Ecdysozoa</taxon>
        <taxon>Arthropoda</taxon>
        <taxon>Crustacea</taxon>
        <taxon>Multicrustacea</taxon>
        <taxon>Malacostraca</taxon>
        <taxon>Eumalacostraca</taxon>
        <taxon>Eucarida</taxon>
        <taxon>Decapoda</taxon>
        <taxon>Pleocyemata</taxon>
        <taxon>Brachyura</taxon>
        <taxon>Eubrachyura</taxon>
        <taxon>Portunoidea</taxon>
        <taxon>Portunidae</taxon>
        <taxon>Portuninae</taxon>
        <taxon>Portunus</taxon>
    </lineage>
</organism>
<accession>A0A5B7G7H1</accession>
<evidence type="ECO:0000313" key="1">
    <source>
        <dbReference type="EMBL" id="MPC53549.1"/>
    </source>
</evidence>
<proteinExistence type="predicted"/>
<sequence>MQIGKLYMMMNPFTSMSDEEFTDRLCSKRIPPITSLEESKMTLWQQQIPGCPVPPYLLFPIAMAIGNHL</sequence>
<protein>
    <submittedName>
        <fullName evidence="1">Uncharacterized protein</fullName>
    </submittedName>
</protein>
<comment type="caution">
    <text evidence="1">The sequence shown here is derived from an EMBL/GenBank/DDBJ whole genome shotgun (WGS) entry which is preliminary data.</text>
</comment>
<gene>
    <name evidence="1" type="ORF">E2C01_047443</name>
</gene>
<evidence type="ECO:0000313" key="2">
    <source>
        <dbReference type="Proteomes" id="UP000324222"/>
    </source>
</evidence>
<dbReference type="EMBL" id="VSRR010011704">
    <property type="protein sequence ID" value="MPC53549.1"/>
    <property type="molecule type" value="Genomic_DNA"/>
</dbReference>
<dbReference type="Proteomes" id="UP000324222">
    <property type="component" value="Unassembled WGS sequence"/>
</dbReference>